<evidence type="ECO:0000259" key="6">
    <source>
        <dbReference type="Pfam" id="PF04377"/>
    </source>
</evidence>
<dbReference type="InterPro" id="IPR007472">
    <property type="entry name" value="N-end_Aminoacyl_Trfase_C"/>
</dbReference>
<comment type="function">
    <text evidence="4">Functions in the N-end rule pathway of protein degradation where it conjugates Leu from its aminoacyl-tRNA to the N-termini of proteins containing an N-terminal aspartate or glutamate.</text>
</comment>
<organism evidence="7 9">
    <name type="scientific">Aeromonas schubertii</name>
    <dbReference type="NCBI Taxonomy" id="652"/>
    <lineage>
        <taxon>Bacteria</taxon>
        <taxon>Pseudomonadati</taxon>
        <taxon>Pseudomonadota</taxon>
        <taxon>Gammaproteobacteria</taxon>
        <taxon>Aeromonadales</taxon>
        <taxon>Aeromonadaceae</taxon>
        <taxon>Aeromonas</taxon>
    </lineage>
</organism>
<dbReference type="Proteomes" id="UP000058114">
    <property type="component" value="Chromosome"/>
</dbReference>
<dbReference type="GO" id="GO:0004057">
    <property type="term" value="F:arginyl-tRNA--protein transferase activity"/>
    <property type="evidence" value="ECO:0007669"/>
    <property type="project" value="InterPro"/>
</dbReference>
<dbReference type="PANTHER" id="PTHR21367">
    <property type="entry name" value="ARGININE-TRNA-PROTEIN TRANSFERASE 1"/>
    <property type="match status" value="1"/>
</dbReference>
<name>A0A0S2SHH5_9GAMM</name>
<evidence type="ECO:0000313" key="8">
    <source>
        <dbReference type="EMBL" id="MBZ6065002.1"/>
    </source>
</evidence>
<dbReference type="EMBL" id="JAIRBT010000002">
    <property type="protein sequence ID" value="MBZ6065002.1"/>
    <property type="molecule type" value="Genomic_DNA"/>
</dbReference>
<dbReference type="InterPro" id="IPR030700">
    <property type="entry name" value="N-end_Aminoacyl_Trfase"/>
</dbReference>
<dbReference type="NCBIfam" id="NF002342">
    <property type="entry name" value="PRK01305.1-3"/>
    <property type="match status" value="1"/>
</dbReference>
<dbReference type="PIRSF" id="PIRSF037208">
    <property type="entry name" value="ATE_pro_prd"/>
    <property type="match status" value="1"/>
</dbReference>
<evidence type="ECO:0000256" key="1">
    <source>
        <dbReference type="ARBA" id="ARBA00022490"/>
    </source>
</evidence>
<keyword evidence="10" id="KW-1185">Reference proteome</keyword>
<dbReference type="PATRIC" id="fig|652.5.peg.2530"/>
<evidence type="ECO:0000313" key="9">
    <source>
        <dbReference type="Proteomes" id="UP000058114"/>
    </source>
</evidence>
<feature type="domain" description="N-end aminoacyl transferase N-terminal" evidence="5">
    <location>
        <begin position="15"/>
        <end position="85"/>
    </location>
</feature>
<dbReference type="InterPro" id="IPR016181">
    <property type="entry name" value="Acyl_CoA_acyltransferase"/>
</dbReference>
<keyword evidence="2 4" id="KW-0808">Transferase</keyword>
<dbReference type="GO" id="GO:0008914">
    <property type="term" value="F:leucyl-tRNA--protein transferase activity"/>
    <property type="evidence" value="ECO:0007669"/>
    <property type="project" value="UniProtKB-UniRule"/>
</dbReference>
<dbReference type="EMBL" id="CP013067">
    <property type="protein sequence ID" value="ALP41122.1"/>
    <property type="molecule type" value="Genomic_DNA"/>
</dbReference>
<reference evidence="9" key="1">
    <citation type="submission" date="2015-10" db="EMBL/GenBank/DDBJ databases">
        <title>Complete Genome Sequence of Aeromonas schubertii strain WL1483.</title>
        <authorList>
            <person name="Liu L."/>
        </authorList>
    </citation>
    <scope>NUCLEOTIDE SEQUENCE [LARGE SCALE GENOMIC DNA]</scope>
    <source>
        <strain evidence="9">WL1483</strain>
    </source>
</reference>
<comment type="similarity">
    <text evidence="4">Belongs to the R-transferase family. Bpt subfamily.</text>
</comment>
<evidence type="ECO:0000313" key="10">
    <source>
        <dbReference type="Proteomes" id="UP000774958"/>
    </source>
</evidence>
<keyword evidence="1 4" id="KW-0963">Cytoplasm</keyword>
<dbReference type="GO" id="GO:0071596">
    <property type="term" value="P:ubiquitin-dependent protein catabolic process via the N-end rule pathway"/>
    <property type="evidence" value="ECO:0007669"/>
    <property type="project" value="InterPro"/>
</dbReference>
<keyword evidence="3 4" id="KW-0012">Acyltransferase</keyword>
<evidence type="ECO:0000256" key="4">
    <source>
        <dbReference type="HAMAP-Rule" id="MF_00689"/>
    </source>
</evidence>
<dbReference type="NCBIfam" id="NF002345">
    <property type="entry name" value="PRK01305.2-2"/>
    <property type="match status" value="1"/>
</dbReference>
<evidence type="ECO:0000313" key="7">
    <source>
        <dbReference type="EMBL" id="ALP41122.1"/>
    </source>
</evidence>
<dbReference type="SUPFAM" id="SSF55729">
    <property type="entry name" value="Acyl-CoA N-acyltransferases (Nat)"/>
    <property type="match status" value="1"/>
</dbReference>
<evidence type="ECO:0000256" key="3">
    <source>
        <dbReference type="ARBA" id="ARBA00023315"/>
    </source>
</evidence>
<dbReference type="NCBIfam" id="NF002346">
    <property type="entry name" value="PRK01305.2-3"/>
    <property type="match status" value="1"/>
</dbReference>
<reference evidence="8 10" key="3">
    <citation type="submission" date="2021-09" db="EMBL/GenBank/DDBJ databases">
        <title>Aeromonas schubertii isolated from Asian sea bass.</title>
        <authorList>
            <person name="Pinpimai K."/>
        </authorList>
    </citation>
    <scope>NUCLEOTIDE SEQUENCE [LARGE SCALE GENOMIC DNA]</scope>
    <source>
        <strain evidence="8 10">CHULA2021a</strain>
    </source>
</reference>
<dbReference type="KEGG" id="asr:WL1483_1703"/>
<accession>A0A0S2SHH5</accession>
<gene>
    <name evidence="7" type="primary">ate</name>
    <name evidence="4" type="synonym">bpt</name>
    <name evidence="8" type="ORF">LA374_02055</name>
    <name evidence="7" type="ORF">WL1483_1703</name>
</gene>
<dbReference type="OrthoDB" id="9782022at2"/>
<dbReference type="GO" id="GO:0005737">
    <property type="term" value="C:cytoplasm"/>
    <property type="evidence" value="ECO:0007669"/>
    <property type="project" value="UniProtKB-SubCell"/>
</dbReference>
<dbReference type="AlphaFoldDB" id="A0A0S2SHH5"/>
<dbReference type="NCBIfam" id="NF002341">
    <property type="entry name" value="PRK01305.1-1"/>
    <property type="match status" value="1"/>
</dbReference>
<dbReference type="Pfam" id="PF04376">
    <property type="entry name" value="ATE_N"/>
    <property type="match status" value="1"/>
</dbReference>
<dbReference type="Proteomes" id="UP000774958">
    <property type="component" value="Unassembled WGS sequence"/>
</dbReference>
<dbReference type="PANTHER" id="PTHR21367:SF1">
    <property type="entry name" value="ARGINYL-TRNA--PROTEIN TRANSFERASE 1"/>
    <property type="match status" value="1"/>
</dbReference>
<evidence type="ECO:0000259" key="5">
    <source>
        <dbReference type="Pfam" id="PF04376"/>
    </source>
</evidence>
<comment type="catalytic activity">
    <reaction evidence="4">
        <text>N-terminal L-aspartyl-[protein] + L-leucyl-tRNA(Leu) = N-terminal L-leucyl-L-aspartyl-[protein] + tRNA(Leu) + H(+)</text>
        <dbReference type="Rhea" id="RHEA:50420"/>
        <dbReference type="Rhea" id="RHEA-COMP:9613"/>
        <dbReference type="Rhea" id="RHEA-COMP:9622"/>
        <dbReference type="Rhea" id="RHEA-COMP:12669"/>
        <dbReference type="Rhea" id="RHEA-COMP:12674"/>
        <dbReference type="ChEBI" id="CHEBI:15378"/>
        <dbReference type="ChEBI" id="CHEBI:64720"/>
        <dbReference type="ChEBI" id="CHEBI:78442"/>
        <dbReference type="ChEBI" id="CHEBI:78494"/>
        <dbReference type="ChEBI" id="CHEBI:133042"/>
        <dbReference type="EC" id="2.3.2.29"/>
    </reaction>
</comment>
<protein>
    <recommendedName>
        <fullName evidence="4">Aspartate/glutamate leucyltransferase</fullName>
        <ecNumber evidence="4">2.3.2.29</ecNumber>
    </recommendedName>
</protein>
<dbReference type="EC" id="2.3.2.29" evidence="4"/>
<dbReference type="HAMAP" id="MF_00689">
    <property type="entry name" value="Bpt"/>
    <property type="match status" value="1"/>
</dbReference>
<sequence>MTEEVILRVGLTPQHTCSYLGDRQEQLLVLMDHSLLTPNGYERLLSAGFRRSGNDIYRPHCPTCSACQSLRIHSQEFVPSKRQKRIRQQNRDLEVVLSYQDKPEYYELYERYIRGRHADGTMYPPSRSQYQGFLHCHWMPPLYMEFRSGSKLLAVAVTDLMPHSLSAMYTFFDPEEAGRSLGVFAILSQLELAARTGRSWVYLGYLVEHCQKMNYKSQYRPHELLIGKEWKKVPSIPE</sequence>
<dbReference type="InterPro" id="IPR017138">
    <property type="entry name" value="Asp_Glu_LeuTrfase"/>
</dbReference>
<dbReference type="InterPro" id="IPR007471">
    <property type="entry name" value="N-end_Aminoacyl_Trfase_N"/>
</dbReference>
<dbReference type="RefSeq" id="WP_050665532.1">
    <property type="nucleotide sequence ID" value="NZ_CDDB01000028.1"/>
</dbReference>
<dbReference type="STRING" id="652.WL1483_1703"/>
<evidence type="ECO:0000256" key="2">
    <source>
        <dbReference type="ARBA" id="ARBA00022679"/>
    </source>
</evidence>
<comment type="catalytic activity">
    <reaction evidence="4">
        <text>N-terminal L-glutamyl-[protein] + L-leucyl-tRNA(Leu) = N-terminal L-leucyl-L-glutamyl-[protein] + tRNA(Leu) + H(+)</text>
        <dbReference type="Rhea" id="RHEA:50412"/>
        <dbReference type="Rhea" id="RHEA-COMP:9613"/>
        <dbReference type="Rhea" id="RHEA-COMP:9622"/>
        <dbReference type="Rhea" id="RHEA-COMP:12664"/>
        <dbReference type="Rhea" id="RHEA-COMP:12668"/>
        <dbReference type="ChEBI" id="CHEBI:15378"/>
        <dbReference type="ChEBI" id="CHEBI:64721"/>
        <dbReference type="ChEBI" id="CHEBI:78442"/>
        <dbReference type="ChEBI" id="CHEBI:78494"/>
        <dbReference type="ChEBI" id="CHEBI:133041"/>
        <dbReference type="EC" id="2.3.2.29"/>
    </reaction>
</comment>
<proteinExistence type="inferred from homology"/>
<comment type="subcellular location">
    <subcellularLocation>
        <location evidence="4">Cytoplasm</location>
    </subcellularLocation>
</comment>
<dbReference type="Pfam" id="PF04377">
    <property type="entry name" value="ATE_C"/>
    <property type="match status" value="1"/>
</dbReference>
<feature type="domain" description="N-end rule aminoacyl transferase C-terminal" evidence="6">
    <location>
        <begin position="104"/>
        <end position="225"/>
    </location>
</feature>
<reference evidence="7 9" key="2">
    <citation type="journal article" date="2016" name="Genome Announc.">
        <title>Complete Genome Sequence of the Highly Virulent Aeromonas schubertii Strain WL1483, Isolated from Diseased Snakehead Fish (Channa argus) in China.</title>
        <authorList>
            <person name="Liu L."/>
            <person name="Li N."/>
            <person name="Zhang D."/>
            <person name="Fu X."/>
            <person name="Shi C."/>
            <person name="Lin Q."/>
            <person name="Hao G."/>
        </authorList>
    </citation>
    <scope>NUCLEOTIDE SEQUENCE [LARGE SCALE GENOMIC DNA]</scope>
    <source>
        <strain evidence="7 9">WL1483</strain>
    </source>
</reference>